<keyword evidence="9" id="KW-0520">NAD</keyword>
<dbReference type="RefSeq" id="XP_002180805.1">
    <property type="nucleotide sequence ID" value="XM_002180769.1"/>
</dbReference>
<gene>
    <name evidence="17" type="primary">AroB</name>
    <name evidence="17" type="ORF">PHATRDRAFT_20809</name>
</gene>
<dbReference type="KEGG" id="pti:PHATRDRAFT_20809"/>
<dbReference type="PaxDb" id="2850-Phatr20809"/>
<evidence type="ECO:0000259" key="15">
    <source>
        <dbReference type="Pfam" id="PF01761"/>
    </source>
</evidence>
<feature type="domain" description="3-dehydroquinate synthase N-terminal" evidence="15">
    <location>
        <begin position="127"/>
        <end position="239"/>
    </location>
</feature>
<dbReference type="InterPro" id="IPR016037">
    <property type="entry name" value="DHQ_synth_AroB"/>
</dbReference>
<dbReference type="InterPro" id="IPR030960">
    <property type="entry name" value="DHQS/DOIS_N"/>
</dbReference>
<reference evidence="17 18" key="1">
    <citation type="journal article" date="2008" name="Nature">
        <title>The Phaeodactylum genome reveals the evolutionary history of diatom genomes.</title>
        <authorList>
            <person name="Bowler C."/>
            <person name="Allen A.E."/>
            <person name="Badger J.H."/>
            <person name="Grimwood J."/>
            <person name="Jabbari K."/>
            <person name="Kuo A."/>
            <person name="Maheswari U."/>
            <person name="Martens C."/>
            <person name="Maumus F."/>
            <person name="Otillar R.P."/>
            <person name="Rayko E."/>
            <person name="Salamov A."/>
            <person name="Vandepoele K."/>
            <person name="Beszteri B."/>
            <person name="Gruber A."/>
            <person name="Heijde M."/>
            <person name="Katinka M."/>
            <person name="Mock T."/>
            <person name="Valentin K."/>
            <person name="Verret F."/>
            <person name="Berges J.A."/>
            <person name="Brownlee C."/>
            <person name="Cadoret J.P."/>
            <person name="Chiovitti A."/>
            <person name="Choi C.J."/>
            <person name="Coesel S."/>
            <person name="De Martino A."/>
            <person name="Detter J.C."/>
            <person name="Durkin C."/>
            <person name="Falciatore A."/>
            <person name="Fournet J."/>
            <person name="Haruta M."/>
            <person name="Huysman M.J."/>
            <person name="Jenkins B.D."/>
            <person name="Jiroutova K."/>
            <person name="Jorgensen R.E."/>
            <person name="Joubert Y."/>
            <person name="Kaplan A."/>
            <person name="Kroger N."/>
            <person name="Kroth P.G."/>
            <person name="La Roche J."/>
            <person name="Lindquist E."/>
            <person name="Lommer M."/>
            <person name="Martin-Jezequel V."/>
            <person name="Lopez P.J."/>
            <person name="Lucas S."/>
            <person name="Mangogna M."/>
            <person name="McGinnis K."/>
            <person name="Medlin L.K."/>
            <person name="Montsant A."/>
            <person name="Oudot-Le Secq M.P."/>
            <person name="Napoli C."/>
            <person name="Obornik M."/>
            <person name="Parker M.S."/>
            <person name="Petit J.L."/>
            <person name="Porcel B.M."/>
            <person name="Poulsen N."/>
            <person name="Robison M."/>
            <person name="Rychlewski L."/>
            <person name="Rynearson T.A."/>
            <person name="Schmutz J."/>
            <person name="Shapiro H."/>
            <person name="Siaut M."/>
            <person name="Stanley M."/>
            <person name="Sussman M.R."/>
            <person name="Taylor A.R."/>
            <person name="Vardi A."/>
            <person name="von Dassow P."/>
            <person name="Vyverman W."/>
            <person name="Willis A."/>
            <person name="Wyrwicz L.S."/>
            <person name="Rokhsar D.S."/>
            <person name="Weissenbach J."/>
            <person name="Armbrust E.V."/>
            <person name="Green B.R."/>
            <person name="Van de Peer Y."/>
            <person name="Grigoriev I.V."/>
        </authorList>
    </citation>
    <scope>NUCLEOTIDE SEQUENCE [LARGE SCALE GENOMIC DNA]</scope>
    <source>
        <strain evidence="17 18">CCAP 1055/1</strain>
    </source>
</reference>
<sequence>MTRRDVLFQILWCLGSATVSDAFIPGTVGRFPIVPPVASTAIRGNDLGSNTVHKENFDIVRVDLDDGRDYPIYIGTGYSEEQATEILQSHIKGNKVLIVTNDRIAPMYLEKYANLLKAGDKLSVETLVVPDGEEHKNMEIMQTILDKCLETSLDRKATLVALGGGVIGDMVGFAAAIYQRGVNFVQVPTTVMAMVDSSVGGKTGVNHPGGKNMIGAFHQPQCVFVDTETLSTLPDRELQSGISEIVKYGLIRDKEFFEWQEDHMERMMARDPEALRFAITRSCQNKAAVVKADEKEAGLRATLNLGHTFGHAIENHSGYGTWLHGEAVAIGTAMAATMSARMGWIEPQLVQRIYKLLERAKLPVELPPDSPMDRDSFLKLMSVDKKVENGNLRLILLKGALGNCVFTGDFDEQALLDTIDEFVAECSGVKK</sequence>
<dbReference type="GO" id="GO:0009423">
    <property type="term" value="P:chorismate biosynthetic process"/>
    <property type="evidence" value="ECO:0007669"/>
    <property type="project" value="UniProtKB-ARBA"/>
</dbReference>
<dbReference type="NCBIfam" id="TIGR01357">
    <property type="entry name" value="aroB"/>
    <property type="match status" value="1"/>
</dbReference>
<accession>B7G177</accession>
<comment type="pathway">
    <text evidence="4">Metabolic intermediate biosynthesis; chorismate biosynthesis; chorismate from D-erythrose 4-phosphate and phosphoenolpyruvate: step 2/7.</text>
</comment>
<dbReference type="EMBL" id="CM000613">
    <property type="protein sequence ID" value="EEC47457.1"/>
    <property type="molecule type" value="Genomic_DNA"/>
</dbReference>
<evidence type="ECO:0000256" key="14">
    <source>
        <dbReference type="SAM" id="SignalP"/>
    </source>
</evidence>
<dbReference type="GO" id="GO:0009073">
    <property type="term" value="P:aromatic amino acid family biosynthetic process"/>
    <property type="evidence" value="ECO:0007669"/>
    <property type="project" value="UniProtKB-KW"/>
</dbReference>
<dbReference type="CDD" id="cd08195">
    <property type="entry name" value="DHQS"/>
    <property type="match status" value="1"/>
</dbReference>
<proteinExistence type="inferred from homology"/>
<comment type="subcellular location">
    <subcellularLocation>
        <location evidence="3">Plastid</location>
        <location evidence="3">Chloroplast</location>
    </subcellularLocation>
</comment>
<dbReference type="HAMAP" id="MF_00110">
    <property type="entry name" value="DHQ_synthase"/>
    <property type="match status" value="1"/>
</dbReference>
<dbReference type="PANTHER" id="PTHR43622:SF7">
    <property type="entry name" value="3-DEHYDROQUINATE SYNTHASE, CHLOROPLASTIC"/>
    <property type="match status" value="1"/>
</dbReference>
<dbReference type="InterPro" id="IPR056179">
    <property type="entry name" value="DHQS_C"/>
</dbReference>
<dbReference type="SUPFAM" id="SSF56796">
    <property type="entry name" value="Dehydroquinate synthase-like"/>
    <property type="match status" value="1"/>
</dbReference>
<evidence type="ECO:0000256" key="4">
    <source>
        <dbReference type="ARBA" id="ARBA00004661"/>
    </source>
</evidence>
<keyword evidence="10" id="KW-0057">Aromatic amino acid biosynthesis</keyword>
<dbReference type="eggNOG" id="KOG0692">
    <property type="taxonomic scope" value="Eukaryota"/>
</dbReference>
<reference evidence="18" key="2">
    <citation type="submission" date="2008-08" db="EMBL/GenBank/DDBJ databases">
        <authorList>
            <consortium name="Diatom Consortium"/>
            <person name="Grigoriev I."/>
            <person name="Grimwood J."/>
            <person name="Kuo A."/>
            <person name="Otillar R.P."/>
            <person name="Salamov A."/>
            <person name="Detter J.C."/>
            <person name="Lindquist E."/>
            <person name="Shapiro H."/>
            <person name="Lucas S."/>
            <person name="Glavina del Rio T."/>
            <person name="Pitluck S."/>
            <person name="Rokhsar D."/>
            <person name="Bowler C."/>
        </authorList>
    </citation>
    <scope>GENOME REANNOTATION</scope>
    <source>
        <strain evidence="18">CCAP 1055/1</strain>
    </source>
</reference>
<dbReference type="GO" id="GO:0046872">
    <property type="term" value="F:metal ion binding"/>
    <property type="evidence" value="ECO:0007669"/>
    <property type="project" value="UniProtKB-KW"/>
</dbReference>
<dbReference type="PANTHER" id="PTHR43622">
    <property type="entry name" value="3-DEHYDROQUINATE SYNTHASE"/>
    <property type="match status" value="1"/>
</dbReference>
<organism evidence="17 18">
    <name type="scientific">Phaeodactylum tricornutum (strain CCAP 1055/1)</name>
    <dbReference type="NCBI Taxonomy" id="556484"/>
    <lineage>
        <taxon>Eukaryota</taxon>
        <taxon>Sar</taxon>
        <taxon>Stramenopiles</taxon>
        <taxon>Ochrophyta</taxon>
        <taxon>Bacillariophyta</taxon>
        <taxon>Bacillariophyceae</taxon>
        <taxon>Bacillariophycidae</taxon>
        <taxon>Naviculales</taxon>
        <taxon>Phaeodactylaceae</taxon>
        <taxon>Phaeodactylum</taxon>
    </lineage>
</organism>
<dbReference type="GeneID" id="7201792"/>
<evidence type="ECO:0000256" key="12">
    <source>
        <dbReference type="ARBA" id="ARBA00056090"/>
    </source>
</evidence>
<evidence type="ECO:0000256" key="3">
    <source>
        <dbReference type="ARBA" id="ARBA00004229"/>
    </source>
</evidence>
<evidence type="ECO:0000256" key="6">
    <source>
        <dbReference type="ARBA" id="ARBA00013031"/>
    </source>
</evidence>
<dbReference type="InterPro" id="IPR050071">
    <property type="entry name" value="Dehydroquinate_synthase"/>
</dbReference>
<evidence type="ECO:0000256" key="7">
    <source>
        <dbReference type="ARBA" id="ARBA00022605"/>
    </source>
</evidence>
<dbReference type="STRING" id="556484.B7G177"/>
<evidence type="ECO:0000256" key="5">
    <source>
        <dbReference type="ARBA" id="ARBA00005412"/>
    </source>
</evidence>
<dbReference type="EC" id="4.2.3.4" evidence="6"/>
<feature type="signal peptide" evidence="14">
    <location>
        <begin position="1"/>
        <end position="22"/>
    </location>
</feature>
<dbReference type="GO" id="GO:0003856">
    <property type="term" value="F:3-dehydroquinate synthase activity"/>
    <property type="evidence" value="ECO:0007669"/>
    <property type="project" value="UniProtKB-EC"/>
</dbReference>
<comment type="function">
    <text evidence="12">Catalyzes the second step in the shikimate pathway.</text>
</comment>
<dbReference type="OrthoDB" id="197068at2759"/>
<dbReference type="Gene3D" id="1.20.1090.10">
    <property type="entry name" value="Dehydroquinate synthase-like - alpha domain"/>
    <property type="match status" value="1"/>
</dbReference>
<evidence type="ECO:0000256" key="9">
    <source>
        <dbReference type="ARBA" id="ARBA00023027"/>
    </source>
</evidence>
<evidence type="ECO:0000313" key="17">
    <source>
        <dbReference type="EMBL" id="EEC47457.1"/>
    </source>
</evidence>
<dbReference type="HOGENOM" id="CLU_001201_0_1_1"/>
<evidence type="ECO:0000256" key="8">
    <source>
        <dbReference type="ARBA" id="ARBA00022723"/>
    </source>
</evidence>
<evidence type="ECO:0000256" key="10">
    <source>
        <dbReference type="ARBA" id="ARBA00023141"/>
    </source>
</evidence>
<keyword evidence="18" id="KW-1185">Reference proteome</keyword>
<feature type="chain" id="PRO_5002855603" description="3-dehydroquinate synthase, chloroplastic" evidence="14">
    <location>
        <begin position="23"/>
        <end position="431"/>
    </location>
</feature>
<evidence type="ECO:0000313" key="18">
    <source>
        <dbReference type="Proteomes" id="UP000000759"/>
    </source>
</evidence>
<dbReference type="Pfam" id="PF01761">
    <property type="entry name" value="DHQ_synthase"/>
    <property type="match status" value="1"/>
</dbReference>
<dbReference type="OMA" id="RPLNFGH"/>
<evidence type="ECO:0000256" key="13">
    <source>
        <dbReference type="ARBA" id="ARBA00068623"/>
    </source>
</evidence>
<feature type="domain" description="3-dehydroquinate synthase C-terminal" evidence="16">
    <location>
        <begin position="241"/>
        <end position="387"/>
    </location>
</feature>
<evidence type="ECO:0000256" key="2">
    <source>
        <dbReference type="ARBA" id="ARBA00001911"/>
    </source>
</evidence>
<dbReference type="AlphaFoldDB" id="B7G177"/>
<keyword evidence="14" id="KW-0732">Signal</keyword>
<keyword evidence="11" id="KW-0456">Lyase</keyword>
<name>B7G177_PHATC</name>
<evidence type="ECO:0000259" key="16">
    <source>
        <dbReference type="Pfam" id="PF24621"/>
    </source>
</evidence>
<keyword evidence="8" id="KW-0479">Metal-binding</keyword>
<evidence type="ECO:0000256" key="11">
    <source>
        <dbReference type="ARBA" id="ARBA00023239"/>
    </source>
</evidence>
<dbReference type="InParanoid" id="B7G177"/>
<comment type="catalytic activity">
    <reaction evidence="1">
        <text>7-phospho-2-dehydro-3-deoxy-D-arabino-heptonate = 3-dehydroquinate + phosphate</text>
        <dbReference type="Rhea" id="RHEA:21968"/>
        <dbReference type="ChEBI" id="CHEBI:32364"/>
        <dbReference type="ChEBI" id="CHEBI:43474"/>
        <dbReference type="ChEBI" id="CHEBI:58394"/>
        <dbReference type="EC" id="4.2.3.4"/>
    </reaction>
</comment>
<dbReference type="Pfam" id="PF24621">
    <property type="entry name" value="DHQS_C"/>
    <property type="match status" value="1"/>
</dbReference>
<dbReference type="Gene3D" id="3.40.50.1970">
    <property type="match status" value="1"/>
</dbReference>
<evidence type="ECO:0000256" key="1">
    <source>
        <dbReference type="ARBA" id="ARBA00001393"/>
    </source>
</evidence>
<dbReference type="Proteomes" id="UP000000759">
    <property type="component" value="Chromosome 10"/>
</dbReference>
<keyword evidence="7" id="KW-0028">Amino-acid biosynthesis</keyword>
<comment type="cofactor">
    <cofactor evidence="2">
        <name>NAD(+)</name>
        <dbReference type="ChEBI" id="CHEBI:57540"/>
    </cofactor>
</comment>
<dbReference type="GO" id="GO:0008652">
    <property type="term" value="P:amino acid biosynthetic process"/>
    <property type="evidence" value="ECO:0007669"/>
    <property type="project" value="UniProtKB-KW"/>
</dbReference>
<protein>
    <recommendedName>
        <fullName evidence="13">3-dehydroquinate synthase, chloroplastic</fullName>
        <ecNumber evidence="6">4.2.3.4</ecNumber>
    </recommendedName>
</protein>
<dbReference type="FunFam" id="1.20.1090.10:FF:000002">
    <property type="entry name" value="3-dehydroquinate synthase"/>
    <property type="match status" value="1"/>
</dbReference>
<dbReference type="GO" id="GO:0009507">
    <property type="term" value="C:chloroplast"/>
    <property type="evidence" value="ECO:0007669"/>
    <property type="project" value="UniProtKB-SubCell"/>
</dbReference>
<comment type="similarity">
    <text evidence="5">Belongs to the sugar phosphate cyclases superfamily. Dehydroquinate synthase family.</text>
</comment>
<dbReference type="FunFam" id="3.40.50.1970:FF:000001">
    <property type="entry name" value="3-dehydroquinate synthase"/>
    <property type="match status" value="1"/>
</dbReference>